<protein>
    <submittedName>
        <fullName evidence="2">Transcription activator</fullName>
    </submittedName>
</protein>
<dbReference type="EMBL" id="MG711460">
    <property type="protein sequence ID" value="AUV61532.1"/>
    <property type="molecule type" value="Genomic_DNA"/>
</dbReference>
<dbReference type="PANTHER" id="PTHR37812">
    <property type="entry name" value="MU-LIKE PROPHAGE FLUMU PROTEIN C"/>
    <property type="match status" value="1"/>
</dbReference>
<dbReference type="GeneID" id="54987731"/>
<dbReference type="RefSeq" id="YP_009797318.1">
    <property type="nucleotide sequence ID" value="NC_047913.1"/>
</dbReference>
<dbReference type="PANTHER" id="PTHR37812:SF1">
    <property type="entry name" value="MU-LIKE PROPHAGE FLUMU PROTEIN C"/>
    <property type="match status" value="1"/>
</dbReference>
<organism evidence="2 3">
    <name type="scientific">Faecalibacterium phage FP_Mushu</name>
    <dbReference type="NCBI Taxonomy" id="2070185"/>
    <lineage>
        <taxon>Viruses</taxon>
        <taxon>Duplodnaviria</taxon>
        <taxon>Heunggongvirae</taxon>
        <taxon>Uroviricota</taxon>
        <taxon>Caudoviricetes</taxon>
        <taxon>Mushuvirus</taxon>
        <taxon>Mushuvirus mushu</taxon>
    </lineage>
</organism>
<keyword evidence="3" id="KW-1185">Reference proteome</keyword>
<dbReference type="Proteomes" id="UP000241370">
    <property type="component" value="Segment"/>
</dbReference>
<feature type="domain" description="Mor transcription activator" evidence="1">
    <location>
        <begin position="3"/>
        <end position="85"/>
    </location>
</feature>
<evidence type="ECO:0000313" key="3">
    <source>
        <dbReference type="Proteomes" id="UP000241370"/>
    </source>
</evidence>
<dbReference type="InterPro" id="IPR052411">
    <property type="entry name" value="c-mor_Regulatory_Protein"/>
</dbReference>
<dbReference type="InterPro" id="IPR009057">
    <property type="entry name" value="Homeodomain-like_sf"/>
</dbReference>
<dbReference type="Gene3D" id="1.10.10.60">
    <property type="entry name" value="Homeodomain-like"/>
    <property type="match status" value="1"/>
</dbReference>
<accession>A0A2K9VGU3</accession>
<evidence type="ECO:0000259" key="1">
    <source>
        <dbReference type="Pfam" id="PF08765"/>
    </source>
</evidence>
<reference evidence="2 3" key="1">
    <citation type="submission" date="2017-12" db="EMBL/GenBank/DDBJ databases">
        <title>Phages infecting Faecalibacterium prausnitzii belong to novel viral genera that help decipher intestinal viromes.</title>
        <authorList>
            <person name="Petit M.-A."/>
            <person name="De Paepe M."/>
            <person name="Benevides L."/>
            <person name="Langella P."/>
        </authorList>
    </citation>
    <scope>NUCLEOTIDE SEQUENCE [LARGE SCALE GENOMIC DNA]</scope>
</reference>
<name>A0A2K9VGU3_9CAUD</name>
<proteinExistence type="predicted"/>
<dbReference type="InterPro" id="IPR014875">
    <property type="entry name" value="Mor_transcription_activator"/>
</dbReference>
<dbReference type="Pfam" id="PF08765">
    <property type="entry name" value="Mor"/>
    <property type="match status" value="1"/>
</dbReference>
<dbReference type="SUPFAM" id="SSF46689">
    <property type="entry name" value="Homeodomain-like"/>
    <property type="match status" value="1"/>
</dbReference>
<dbReference type="KEGG" id="vg:54987731"/>
<evidence type="ECO:0000313" key="2">
    <source>
        <dbReference type="EMBL" id="AUV61532.1"/>
    </source>
</evidence>
<sequence>MEDLVKELTIDMVPDGDNRIIAETIGVENYYKLCSVVGGSTIYLQKPESVLRPVRDAHIKAEFNGYNHPELARKYGVTERWVRQLCGEGKLEGQMSLLDYGDEPENTTF</sequence>